<dbReference type="NCBIfam" id="TIGR00383">
    <property type="entry name" value="corA"/>
    <property type="match status" value="1"/>
</dbReference>
<dbReference type="InterPro" id="IPR045863">
    <property type="entry name" value="CorA_TM1_TM2"/>
</dbReference>
<dbReference type="GO" id="GO:0015095">
    <property type="term" value="F:magnesium ion transmembrane transporter activity"/>
    <property type="evidence" value="ECO:0007669"/>
    <property type="project" value="UniProtKB-UniRule"/>
</dbReference>
<evidence type="ECO:0000313" key="14">
    <source>
        <dbReference type="EMBL" id="GIJ60621.1"/>
    </source>
</evidence>
<feature type="compositionally biased region" description="Pro residues" evidence="13">
    <location>
        <begin position="13"/>
        <end position="22"/>
    </location>
</feature>
<feature type="region of interest" description="Disordered" evidence="13">
    <location>
        <begin position="1"/>
        <end position="22"/>
    </location>
</feature>
<dbReference type="CDD" id="cd12830">
    <property type="entry name" value="MtCorA-like"/>
    <property type="match status" value="1"/>
</dbReference>
<evidence type="ECO:0000256" key="11">
    <source>
        <dbReference type="ARBA" id="ARBA00045497"/>
    </source>
</evidence>
<dbReference type="InterPro" id="IPR004488">
    <property type="entry name" value="Mg/Co-transport_prot_CorA"/>
</dbReference>
<keyword evidence="6 12" id="KW-0460">Magnesium</keyword>
<evidence type="ECO:0000256" key="12">
    <source>
        <dbReference type="RuleBase" id="RU362010"/>
    </source>
</evidence>
<dbReference type="PANTHER" id="PTHR46494:SF1">
    <property type="entry name" value="CORA FAMILY METAL ION TRANSPORTER (EUROFUNG)"/>
    <property type="match status" value="1"/>
</dbReference>
<dbReference type="AlphaFoldDB" id="A0A8J3ZFH0"/>
<keyword evidence="9 12" id="KW-0472">Membrane</keyword>
<evidence type="ECO:0000256" key="9">
    <source>
        <dbReference type="ARBA" id="ARBA00023136"/>
    </source>
</evidence>
<evidence type="ECO:0000313" key="15">
    <source>
        <dbReference type="Proteomes" id="UP000612585"/>
    </source>
</evidence>
<gene>
    <name evidence="12" type="primary">corA</name>
    <name evidence="14" type="ORF">Vau01_081370</name>
</gene>
<keyword evidence="5 12" id="KW-0812">Transmembrane</keyword>
<dbReference type="GO" id="GO:0005886">
    <property type="term" value="C:plasma membrane"/>
    <property type="evidence" value="ECO:0007669"/>
    <property type="project" value="UniProtKB-SubCell"/>
</dbReference>
<evidence type="ECO:0000256" key="13">
    <source>
        <dbReference type="SAM" id="MobiDB-lite"/>
    </source>
</evidence>
<keyword evidence="3 12" id="KW-0813">Transport</keyword>
<dbReference type="SUPFAM" id="SSF144083">
    <property type="entry name" value="Magnesium transport protein CorA, transmembrane region"/>
    <property type="match status" value="1"/>
</dbReference>
<evidence type="ECO:0000256" key="8">
    <source>
        <dbReference type="ARBA" id="ARBA00023065"/>
    </source>
</evidence>
<feature type="transmembrane region" description="Helical" evidence="12">
    <location>
        <begin position="332"/>
        <end position="352"/>
    </location>
</feature>
<name>A0A8J3ZFH0_9ACTN</name>
<reference evidence="14" key="1">
    <citation type="submission" date="2021-01" db="EMBL/GenBank/DDBJ databases">
        <title>Whole genome shotgun sequence of Virgisporangium aurantiacum NBRC 16421.</title>
        <authorList>
            <person name="Komaki H."/>
            <person name="Tamura T."/>
        </authorList>
    </citation>
    <scope>NUCLEOTIDE SEQUENCE</scope>
    <source>
        <strain evidence="14">NBRC 16421</strain>
    </source>
</reference>
<comment type="function">
    <text evidence="11">Mediates influx of magnesium ions. Alternates between open and closed states. Activated by low cytoplasmic Mg(2+) levels. Inactive when cytoplasmic Mg(2+) levels are high.</text>
</comment>
<comment type="caution">
    <text evidence="14">The sequence shown here is derived from an EMBL/GenBank/DDBJ whole genome shotgun (WGS) entry which is preliminary data.</text>
</comment>
<dbReference type="EMBL" id="BOPG01000057">
    <property type="protein sequence ID" value="GIJ60621.1"/>
    <property type="molecule type" value="Genomic_DNA"/>
</dbReference>
<keyword evidence="4 12" id="KW-1003">Cell membrane</keyword>
<keyword evidence="7 12" id="KW-1133">Transmembrane helix</keyword>
<comment type="similarity">
    <text evidence="2 12">Belongs to the CorA metal ion transporter (MIT) (TC 1.A.35) family.</text>
</comment>
<dbReference type="InterPro" id="IPR002523">
    <property type="entry name" value="MgTranspt_CorA/ZnTranspt_ZntB"/>
</dbReference>
<dbReference type="SUPFAM" id="SSF143865">
    <property type="entry name" value="CorA soluble domain-like"/>
    <property type="match status" value="1"/>
</dbReference>
<dbReference type="GO" id="GO:0000287">
    <property type="term" value="F:magnesium ion binding"/>
    <property type="evidence" value="ECO:0007669"/>
    <property type="project" value="TreeGrafter"/>
</dbReference>
<organism evidence="14 15">
    <name type="scientific">Virgisporangium aurantiacum</name>
    <dbReference type="NCBI Taxonomy" id="175570"/>
    <lineage>
        <taxon>Bacteria</taxon>
        <taxon>Bacillati</taxon>
        <taxon>Actinomycetota</taxon>
        <taxon>Actinomycetes</taxon>
        <taxon>Micromonosporales</taxon>
        <taxon>Micromonosporaceae</taxon>
        <taxon>Virgisporangium</taxon>
    </lineage>
</organism>
<evidence type="ECO:0000256" key="1">
    <source>
        <dbReference type="ARBA" id="ARBA00004651"/>
    </source>
</evidence>
<evidence type="ECO:0000256" key="3">
    <source>
        <dbReference type="ARBA" id="ARBA00022448"/>
    </source>
</evidence>
<proteinExistence type="inferred from homology"/>
<dbReference type="Proteomes" id="UP000612585">
    <property type="component" value="Unassembled WGS sequence"/>
</dbReference>
<evidence type="ECO:0000256" key="5">
    <source>
        <dbReference type="ARBA" id="ARBA00022692"/>
    </source>
</evidence>
<keyword evidence="15" id="KW-1185">Reference proteome</keyword>
<dbReference type="PANTHER" id="PTHR46494">
    <property type="entry name" value="CORA FAMILY METAL ION TRANSPORTER (EUROFUNG)"/>
    <property type="match status" value="1"/>
</dbReference>
<evidence type="ECO:0000256" key="7">
    <source>
        <dbReference type="ARBA" id="ARBA00022989"/>
    </source>
</evidence>
<dbReference type="GO" id="GO:0015087">
    <property type="term" value="F:cobalt ion transmembrane transporter activity"/>
    <property type="evidence" value="ECO:0007669"/>
    <property type="project" value="UniProtKB-UniRule"/>
</dbReference>
<evidence type="ECO:0000256" key="6">
    <source>
        <dbReference type="ARBA" id="ARBA00022842"/>
    </source>
</evidence>
<evidence type="ECO:0000256" key="4">
    <source>
        <dbReference type="ARBA" id="ARBA00022475"/>
    </source>
</evidence>
<evidence type="ECO:0000256" key="2">
    <source>
        <dbReference type="ARBA" id="ARBA00009765"/>
    </source>
</evidence>
<dbReference type="Pfam" id="PF01544">
    <property type="entry name" value="CorA"/>
    <property type="match status" value="1"/>
</dbReference>
<keyword evidence="8 12" id="KW-0406">Ion transport</keyword>
<feature type="transmembrane region" description="Helical" evidence="12">
    <location>
        <begin position="301"/>
        <end position="320"/>
    </location>
</feature>
<accession>A0A8J3ZFH0</accession>
<protein>
    <recommendedName>
        <fullName evidence="12">Magnesium transport protein CorA</fullName>
    </recommendedName>
</protein>
<evidence type="ECO:0000256" key="10">
    <source>
        <dbReference type="ARBA" id="ARBA00034269"/>
    </source>
</evidence>
<dbReference type="InterPro" id="IPR045861">
    <property type="entry name" value="CorA_cytoplasmic_dom"/>
</dbReference>
<dbReference type="FunFam" id="1.20.58.340:FF:000004">
    <property type="entry name" value="Magnesium transport protein CorA"/>
    <property type="match status" value="1"/>
</dbReference>
<sequence length="358" mass="40773">MSDRFARMLNPPRKAPAPKVAPPHPMLNSSVVDCALYVDGVRDRSGLPFPEAYAMAARNPRAFVWLGLHEPTPEEFGWVAEVFGLHELAVEDATARVNRPKMDRYGDHTRIVVRTARYVEHAELNEWSEVVETGHILVFLGARFVVTVRHGAPGALAEVRADLERRRAFLALGPWSVAHAIMDRLVDTYMDVADAVDDDVNKLEEAVFARQRSEHIAHIYQLKREIVEFRRAVVPLQRPMQRLLEDRAELPAGLRRYFKSVSDHLNRVVEQINSYDELLNTVLQARLAQLSVDQNNDMRKIAAYAAMAAAQTAIAGIYGMNFVHMPELQWRYGYFGVLVVMALSIFVIYRLFRRSGWL</sequence>
<dbReference type="Gene3D" id="1.20.58.340">
    <property type="entry name" value="Magnesium transport protein CorA, transmembrane region"/>
    <property type="match status" value="2"/>
</dbReference>
<comment type="catalytic activity">
    <reaction evidence="10">
        <text>Mg(2+)(in) = Mg(2+)(out)</text>
        <dbReference type="Rhea" id="RHEA:29827"/>
        <dbReference type="ChEBI" id="CHEBI:18420"/>
    </reaction>
</comment>
<comment type="subcellular location">
    <subcellularLocation>
        <location evidence="1">Cell membrane</location>
        <topology evidence="1">Multi-pass membrane protein</topology>
    </subcellularLocation>
    <subcellularLocation>
        <location evidence="12">Membrane</location>
        <topology evidence="12">Multi-pass membrane protein</topology>
    </subcellularLocation>
</comment>
<dbReference type="GO" id="GO:0050897">
    <property type="term" value="F:cobalt ion binding"/>
    <property type="evidence" value="ECO:0007669"/>
    <property type="project" value="TreeGrafter"/>
</dbReference>
<dbReference type="Gene3D" id="3.30.460.20">
    <property type="entry name" value="CorA soluble domain-like"/>
    <property type="match status" value="1"/>
</dbReference>